<proteinExistence type="predicted"/>
<name>A0ABR3GKP5_9PEZI</name>
<gene>
    <name evidence="1" type="ORF">Q9L58_004537</name>
</gene>
<evidence type="ECO:0000313" key="1">
    <source>
        <dbReference type="EMBL" id="KAL0636487.1"/>
    </source>
</evidence>
<comment type="caution">
    <text evidence="1">The sequence shown here is derived from an EMBL/GenBank/DDBJ whole genome shotgun (WGS) entry which is preliminary data.</text>
</comment>
<protein>
    <submittedName>
        <fullName evidence="1">Uncharacterized protein</fullName>
    </submittedName>
</protein>
<dbReference type="Proteomes" id="UP001447188">
    <property type="component" value="Unassembled WGS sequence"/>
</dbReference>
<dbReference type="EMBL" id="JBBBZM010000049">
    <property type="protein sequence ID" value="KAL0636487.1"/>
    <property type="molecule type" value="Genomic_DNA"/>
</dbReference>
<evidence type="ECO:0000313" key="2">
    <source>
        <dbReference type="Proteomes" id="UP001447188"/>
    </source>
</evidence>
<reference evidence="1 2" key="1">
    <citation type="submission" date="2024-02" db="EMBL/GenBank/DDBJ databases">
        <title>Discinaceae phylogenomics.</title>
        <authorList>
            <person name="Dirks A.C."/>
            <person name="James T.Y."/>
        </authorList>
    </citation>
    <scope>NUCLEOTIDE SEQUENCE [LARGE SCALE GENOMIC DNA]</scope>
    <source>
        <strain evidence="1 2">ACD0624</strain>
    </source>
</reference>
<sequence>MRIESNREEVDTIAAGRLQATLNYEFQTPRCLRKNEKATMYVQKLSSGPISIRFPLITVEYPDIGLKYSLTGNDGLAQWFYNEIPINSDTVAPESQTTDQPGVITSMFEAGRFKMIPQDLGAITLGTVSLHRRLENLHTRQDSSCPGGYTQTHKHIQVHLFLALDQNIPGPSEGQGTQYTSHYICESKKLSQVFESLSGGKPNDNLTLAQVKWEGANLKFSVGKSYTYGEAKNGPPRNLATAWVKNIWPDTILEKDRIDLCLMAFESPEECGVPN</sequence>
<keyword evidence="2" id="KW-1185">Reference proteome</keyword>
<organism evidence="1 2">
    <name type="scientific">Discina gigas</name>
    <dbReference type="NCBI Taxonomy" id="1032678"/>
    <lineage>
        <taxon>Eukaryota</taxon>
        <taxon>Fungi</taxon>
        <taxon>Dikarya</taxon>
        <taxon>Ascomycota</taxon>
        <taxon>Pezizomycotina</taxon>
        <taxon>Pezizomycetes</taxon>
        <taxon>Pezizales</taxon>
        <taxon>Discinaceae</taxon>
        <taxon>Discina</taxon>
    </lineage>
</organism>
<accession>A0ABR3GKP5</accession>